<evidence type="ECO:0000313" key="1">
    <source>
        <dbReference type="EMBL" id="GIY02519.1"/>
    </source>
</evidence>
<protein>
    <submittedName>
        <fullName evidence="1">Uncharacterized protein</fullName>
    </submittedName>
</protein>
<proteinExistence type="predicted"/>
<evidence type="ECO:0000313" key="2">
    <source>
        <dbReference type="Proteomes" id="UP001054945"/>
    </source>
</evidence>
<dbReference type="Proteomes" id="UP001054945">
    <property type="component" value="Unassembled WGS sequence"/>
</dbReference>
<reference evidence="1 2" key="1">
    <citation type="submission" date="2021-06" db="EMBL/GenBank/DDBJ databases">
        <title>Caerostris extrusa draft genome.</title>
        <authorList>
            <person name="Kono N."/>
            <person name="Arakawa K."/>
        </authorList>
    </citation>
    <scope>NUCLEOTIDE SEQUENCE [LARGE SCALE GENOMIC DNA]</scope>
</reference>
<keyword evidence="2" id="KW-1185">Reference proteome</keyword>
<organism evidence="1 2">
    <name type="scientific">Caerostris extrusa</name>
    <name type="common">Bark spider</name>
    <name type="synonym">Caerostris bankana</name>
    <dbReference type="NCBI Taxonomy" id="172846"/>
    <lineage>
        <taxon>Eukaryota</taxon>
        <taxon>Metazoa</taxon>
        <taxon>Ecdysozoa</taxon>
        <taxon>Arthropoda</taxon>
        <taxon>Chelicerata</taxon>
        <taxon>Arachnida</taxon>
        <taxon>Araneae</taxon>
        <taxon>Araneomorphae</taxon>
        <taxon>Entelegynae</taxon>
        <taxon>Araneoidea</taxon>
        <taxon>Araneidae</taxon>
        <taxon>Caerostris</taxon>
    </lineage>
</organism>
<name>A0AAV4Q219_CAEEX</name>
<dbReference type="AlphaFoldDB" id="A0AAV4Q219"/>
<dbReference type="EMBL" id="BPLR01005451">
    <property type="protein sequence ID" value="GIY02519.1"/>
    <property type="molecule type" value="Genomic_DNA"/>
</dbReference>
<gene>
    <name evidence="1" type="ORF">CEXT_495531</name>
</gene>
<sequence>MAYLCAYNYHSSPNLSWKSIPEPHKNKCCWIRNSGLNGVRVNGRLPGTKDASARKSRVSAVALSLKSTTPLLRGQTETRLERVAKLRLLSGVFI</sequence>
<accession>A0AAV4Q219</accession>
<comment type="caution">
    <text evidence="1">The sequence shown here is derived from an EMBL/GenBank/DDBJ whole genome shotgun (WGS) entry which is preliminary data.</text>
</comment>